<dbReference type="EC" id="6.1.1.12" evidence="8"/>
<dbReference type="CDD" id="cd04317">
    <property type="entry name" value="EcAspRS_like_N"/>
    <property type="match status" value="1"/>
</dbReference>
<dbReference type="GO" id="GO:0006422">
    <property type="term" value="P:aspartyl-tRNA aminoacylation"/>
    <property type="evidence" value="ECO:0007669"/>
    <property type="project" value="UniProtKB-UniRule"/>
</dbReference>
<feature type="binding site" evidence="8">
    <location>
        <position position="209"/>
    </location>
    <ligand>
        <name>L-aspartate</name>
        <dbReference type="ChEBI" id="CHEBI:29991"/>
    </ligand>
</feature>
<comment type="subcellular location">
    <subcellularLocation>
        <location evidence="8">Cytoplasm</location>
    </subcellularLocation>
</comment>
<dbReference type="GO" id="GO:0005737">
    <property type="term" value="C:cytoplasm"/>
    <property type="evidence" value="ECO:0007669"/>
    <property type="project" value="UniProtKB-SubCell"/>
</dbReference>
<keyword evidence="3 8" id="KW-0436">Ligase</keyword>
<feature type="binding site" evidence="8">
    <location>
        <position position="164"/>
    </location>
    <ligand>
        <name>L-aspartate</name>
        <dbReference type="ChEBI" id="CHEBI:29991"/>
    </ligand>
</feature>
<dbReference type="AlphaFoldDB" id="Q6KI16"/>
<dbReference type="PANTHER" id="PTHR22594:SF5">
    <property type="entry name" value="ASPARTATE--TRNA LIGASE, MITOCHONDRIAL"/>
    <property type="match status" value="1"/>
</dbReference>
<dbReference type="PROSITE" id="PS50862">
    <property type="entry name" value="AA_TRNA_LIGASE_II"/>
    <property type="match status" value="1"/>
</dbReference>
<evidence type="ECO:0000313" key="10">
    <source>
        <dbReference type="EMBL" id="AAT27760.1"/>
    </source>
</evidence>
<accession>Q6KI16</accession>
<dbReference type="Proteomes" id="UP000009072">
    <property type="component" value="Chromosome"/>
</dbReference>
<dbReference type="SUPFAM" id="SSF55261">
    <property type="entry name" value="GAD domain-like"/>
    <property type="match status" value="1"/>
</dbReference>
<keyword evidence="5 8" id="KW-0067">ATP-binding</keyword>
<comment type="similarity">
    <text evidence="1 8">Belongs to the class-II aminoacyl-tRNA synthetase family. Type 1 subfamily.</text>
</comment>
<feature type="binding site" evidence="8">
    <location>
        <begin position="209"/>
        <end position="211"/>
    </location>
    <ligand>
        <name>ATP</name>
        <dbReference type="ChEBI" id="CHEBI:30616"/>
    </ligand>
</feature>
<evidence type="ECO:0000256" key="2">
    <source>
        <dbReference type="ARBA" id="ARBA00011738"/>
    </source>
</evidence>
<feature type="domain" description="Aminoacyl-transfer RNA synthetases class-II family profile" evidence="9">
    <location>
        <begin position="131"/>
        <end position="545"/>
    </location>
</feature>
<comment type="catalytic activity">
    <reaction evidence="8">
        <text>tRNA(Asp) + L-aspartate + ATP = L-aspartyl-tRNA(Asp) + AMP + diphosphate</text>
        <dbReference type="Rhea" id="RHEA:19649"/>
        <dbReference type="Rhea" id="RHEA-COMP:9660"/>
        <dbReference type="Rhea" id="RHEA-COMP:9678"/>
        <dbReference type="ChEBI" id="CHEBI:29991"/>
        <dbReference type="ChEBI" id="CHEBI:30616"/>
        <dbReference type="ChEBI" id="CHEBI:33019"/>
        <dbReference type="ChEBI" id="CHEBI:78442"/>
        <dbReference type="ChEBI" id="CHEBI:78516"/>
        <dbReference type="ChEBI" id="CHEBI:456215"/>
        <dbReference type="EC" id="6.1.1.12"/>
    </reaction>
</comment>
<keyword evidence="6 8" id="KW-0648">Protein biosynthesis</keyword>
<feature type="binding site" evidence="8">
    <location>
        <begin position="516"/>
        <end position="519"/>
    </location>
    <ligand>
        <name>ATP</name>
        <dbReference type="ChEBI" id="CHEBI:30616"/>
    </ligand>
</feature>
<evidence type="ECO:0000256" key="4">
    <source>
        <dbReference type="ARBA" id="ARBA00022741"/>
    </source>
</evidence>
<reference evidence="10 11" key="1">
    <citation type="journal article" date="2004" name="Genome Res.">
        <title>The complete genome and proteome of Mycoplasma mobile.</title>
        <authorList>
            <person name="Jaffe J.D."/>
            <person name="Stange-Thomann N."/>
            <person name="Smith C."/>
            <person name="DeCaprio D."/>
            <person name="Fisher S."/>
            <person name="Butler J."/>
            <person name="Calvo S."/>
            <person name="Elkins T."/>
            <person name="FitzGerald M.G."/>
            <person name="Hafez N."/>
            <person name="Kodira C.D."/>
            <person name="Major J."/>
            <person name="Wang S."/>
            <person name="Wilkinson J."/>
            <person name="Nicol R."/>
            <person name="Nusbaum C."/>
            <person name="Birren B."/>
            <person name="Berg H.C."/>
            <person name="Church G.M."/>
        </authorList>
    </citation>
    <scope>NUCLEOTIDE SEQUENCE [LARGE SCALE GENOMIC DNA]</scope>
    <source>
        <strain evidence="11">ATCC 43663 / 163K / NCTC 11711</strain>
    </source>
</reference>
<dbReference type="Gene3D" id="3.30.930.10">
    <property type="entry name" value="Bira Bifunctional Protein, Domain 2"/>
    <property type="match status" value="1"/>
</dbReference>
<dbReference type="InterPro" id="IPR004365">
    <property type="entry name" value="NA-bd_OB_tRNA"/>
</dbReference>
<dbReference type="InterPro" id="IPR006195">
    <property type="entry name" value="aa-tRNA-synth_II"/>
</dbReference>
<keyword evidence="7 8" id="KW-0030">Aminoacyl-tRNA synthetase</keyword>
<feature type="binding site" evidence="8">
    <location>
        <position position="471"/>
    </location>
    <ligand>
        <name>L-aspartate</name>
        <dbReference type="ChEBI" id="CHEBI:29991"/>
    </ligand>
</feature>
<dbReference type="SUPFAM" id="SSF50249">
    <property type="entry name" value="Nucleic acid-binding proteins"/>
    <property type="match status" value="1"/>
</dbReference>
<feature type="binding site" evidence="8">
    <location>
        <position position="464"/>
    </location>
    <ligand>
        <name>ATP</name>
        <dbReference type="ChEBI" id="CHEBI:30616"/>
    </ligand>
</feature>
<comment type="subunit">
    <text evidence="2 8">Homodimer.</text>
</comment>
<dbReference type="InterPro" id="IPR045864">
    <property type="entry name" value="aa-tRNA-synth_II/BPL/LPL"/>
</dbReference>
<dbReference type="InterPro" id="IPR047089">
    <property type="entry name" value="Asp-tRNA-ligase_1_N"/>
</dbReference>
<dbReference type="PANTHER" id="PTHR22594">
    <property type="entry name" value="ASPARTYL/LYSYL-TRNA SYNTHETASE"/>
    <property type="match status" value="1"/>
</dbReference>
<sequence>MKTILNNTITIKHVDEKVTVYGFVEKIRKLGEIIFVDLRDESGILQIVFESSNIDFTKESILEIIGIVSKRKSINTNLQTGEIEIKVNSYKVLSLAEELPFEINSSNETNEELRLKYRFLDLRSKKLQENIRLRHKVTRSMRNFLDRNNYINIETPNLGRITPEGAKDFIVPSRKKGFFFSLPQSPQLYKQLLMASGFEKYYQIARAFRDEKSRKDRQLEFTQLDIEMAYAKEEIVIHLIENLFKEIFTDLNIDIKIPFPKMNYDDALNQYGSDKPDLRYEYKLQDFSHLIPKFNSKVFKNVKSLKIIIIPYNITKKQFEFLEEEAKQNHSKGLLYANFEKNKAISGNFFQFFKSELEIIQGELKHNFKEKFAILAIADDLEIVNQALGSVRVKLDEFFDFEKKDFAFTWVINWPLYEFDKEVNKFQAAHHPFTMPQLEYLDNFDKKPMEAKSRAYDIVLNGYEVGGGSIRINDLEIQKRMFRTLGLSEKQIEEQFDFFLTAFKYGFPPHGGIALGIDRLLSILTNSTSIRDVIAFPKNSKGIDPFTKAPSKLENELLKEYGIIIKE</sequence>
<feature type="region of interest" description="Aspartate" evidence="8">
    <location>
        <begin position="187"/>
        <end position="190"/>
    </location>
</feature>
<dbReference type="NCBIfam" id="NF001750">
    <property type="entry name" value="PRK00476.1"/>
    <property type="match status" value="1"/>
</dbReference>
<evidence type="ECO:0000313" key="11">
    <source>
        <dbReference type="Proteomes" id="UP000009072"/>
    </source>
</evidence>
<dbReference type="GO" id="GO:0005524">
    <property type="term" value="F:ATP binding"/>
    <property type="evidence" value="ECO:0007669"/>
    <property type="project" value="UniProtKB-UniRule"/>
</dbReference>
<dbReference type="InterPro" id="IPR047090">
    <property type="entry name" value="AspRS_core"/>
</dbReference>
<dbReference type="eggNOG" id="COG0173">
    <property type="taxonomic scope" value="Bacteria"/>
</dbReference>
<dbReference type="NCBIfam" id="TIGR00459">
    <property type="entry name" value="aspS_bact"/>
    <property type="match status" value="1"/>
</dbReference>
<evidence type="ECO:0000259" key="9">
    <source>
        <dbReference type="PROSITE" id="PS50862"/>
    </source>
</evidence>
<dbReference type="InterPro" id="IPR004524">
    <property type="entry name" value="Asp-tRNA-ligase_1"/>
</dbReference>
<dbReference type="Gene3D" id="2.40.50.140">
    <property type="entry name" value="Nucleic acid-binding proteins"/>
    <property type="match status" value="1"/>
</dbReference>
<dbReference type="Pfam" id="PF01336">
    <property type="entry name" value="tRNA_anti-codon"/>
    <property type="match status" value="1"/>
</dbReference>
<dbReference type="HOGENOM" id="CLU_014330_3_2_14"/>
<dbReference type="CDD" id="cd00777">
    <property type="entry name" value="AspRS_core"/>
    <property type="match status" value="1"/>
</dbReference>
<dbReference type="HAMAP" id="MF_00044">
    <property type="entry name" value="Asp_tRNA_synth_type1"/>
    <property type="match status" value="1"/>
</dbReference>
<evidence type="ECO:0000256" key="3">
    <source>
        <dbReference type="ARBA" id="ARBA00022598"/>
    </source>
</evidence>
<dbReference type="Gene3D" id="3.30.1360.30">
    <property type="entry name" value="GAD-like domain"/>
    <property type="match status" value="1"/>
</dbReference>
<dbReference type="OrthoDB" id="9802326at2"/>
<evidence type="ECO:0000256" key="8">
    <source>
        <dbReference type="HAMAP-Rule" id="MF_00044"/>
    </source>
</evidence>
<dbReference type="RefSeq" id="WP_011264794.1">
    <property type="nucleotide sequence ID" value="NC_006908.1"/>
</dbReference>
<dbReference type="PRINTS" id="PR01042">
    <property type="entry name" value="TRNASYNTHASP"/>
</dbReference>
<dbReference type="InterPro" id="IPR004115">
    <property type="entry name" value="GAD-like_sf"/>
</dbReference>
<name>Q6KI16_MYCM1</name>
<gene>
    <name evidence="8 10" type="primary">aspS</name>
    <name evidence="10" type="ordered locus">MMOB2740</name>
</gene>
<proteinExistence type="inferred from homology"/>
<keyword evidence="4 8" id="KW-0547">Nucleotide-binding</keyword>
<feature type="binding site" evidence="8">
    <location>
        <position position="218"/>
    </location>
    <ligand>
        <name>ATP</name>
        <dbReference type="ChEBI" id="CHEBI:30616"/>
    </ligand>
</feature>
<evidence type="ECO:0000256" key="7">
    <source>
        <dbReference type="ARBA" id="ARBA00023146"/>
    </source>
</evidence>
<dbReference type="InterPro" id="IPR002312">
    <property type="entry name" value="Asp/Asn-tRNA-synth_IIb"/>
</dbReference>
<comment type="function">
    <text evidence="8">Catalyzes the attachment of L-aspartate to tRNA(Asp) in a two-step reaction: L-aspartate is first activated by ATP to form Asp-AMP and then transferred to the acceptor end of tRNA(Asp).</text>
</comment>
<dbReference type="KEGG" id="mmo:MMOB2740"/>
<feature type="binding site" evidence="8">
    <location>
        <position position="430"/>
    </location>
    <ligand>
        <name>L-aspartate</name>
        <dbReference type="ChEBI" id="CHEBI:29991"/>
    </ligand>
</feature>
<organism evidence="10 11">
    <name type="scientific">Mycoplasma mobile (strain ATCC 43663 / 163K / NCTC 11711)</name>
    <name type="common">Mesomycoplasma mobile</name>
    <dbReference type="NCBI Taxonomy" id="267748"/>
    <lineage>
        <taxon>Bacteria</taxon>
        <taxon>Bacillati</taxon>
        <taxon>Mycoplasmatota</taxon>
        <taxon>Mycoplasmoidales</taxon>
        <taxon>Metamycoplasmataceae</taxon>
        <taxon>Mesomycoplasma</taxon>
    </lineage>
</organism>
<protein>
    <recommendedName>
        <fullName evidence="8">Aspartate--tRNA ligase</fullName>
        <ecNumber evidence="8">6.1.1.12</ecNumber>
    </recommendedName>
    <alternativeName>
        <fullName evidence="8">Aspartyl-tRNA synthetase</fullName>
        <shortName evidence="8">AspRS</shortName>
    </alternativeName>
</protein>
<keyword evidence="11" id="KW-1185">Reference proteome</keyword>
<keyword evidence="8" id="KW-0963">Cytoplasm</keyword>
<dbReference type="InterPro" id="IPR004364">
    <property type="entry name" value="Aa-tRNA-synt_II"/>
</dbReference>
<evidence type="ECO:0000256" key="5">
    <source>
        <dbReference type="ARBA" id="ARBA00022840"/>
    </source>
</evidence>
<dbReference type="SUPFAM" id="SSF55681">
    <property type="entry name" value="Class II aaRS and biotin synthetases"/>
    <property type="match status" value="1"/>
</dbReference>
<evidence type="ECO:0000256" key="1">
    <source>
        <dbReference type="ARBA" id="ARBA00006303"/>
    </source>
</evidence>
<dbReference type="Pfam" id="PF00152">
    <property type="entry name" value="tRNA-synt_2"/>
    <property type="match status" value="1"/>
</dbReference>
<dbReference type="EMBL" id="AE017308">
    <property type="protein sequence ID" value="AAT27760.1"/>
    <property type="molecule type" value="Genomic_DNA"/>
</dbReference>
<dbReference type="STRING" id="267748.MMOB2740"/>
<comment type="caution">
    <text evidence="8">Lacks conserved residue(s) required for the propagation of feature annotation.</text>
</comment>
<dbReference type="GO" id="GO:0004815">
    <property type="term" value="F:aspartate-tRNA ligase activity"/>
    <property type="evidence" value="ECO:0007669"/>
    <property type="project" value="UniProtKB-UniRule"/>
</dbReference>
<dbReference type="GO" id="GO:0003676">
    <property type="term" value="F:nucleic acid binding"/>
    <property type="evidence" value="ECO:0007669"/>
    <property type="project" value="InterPro"/>
</dbReference>
<dbReference type="InterPro" id="IPR012340">
    <property type="entry name" value="NA-bd_OB-fold"/>
</dbReference>
<evidence type="ECO:0000256" key="6">
    <source>
        <dbReference type="ARBA" id="ARBA00022917"/>
    </source>
</evidence>